<organism evidence="1 2">
    <name type="scientific">Sphagnum troendelagicum</name>
    <dbReference type="NCBI Taxonomy" id="128251"/>
    <lineage>
        <taxon>Eukaryota</taxon>
        <taxon>Viridiplantae</taxon>
        <taxon>Streptophyta</taxon>
        <taxon>Embryophyta</taxon>
        <taxon>Bryophyta</taxon>
        <taxon>Sphagnophytina</taxon>
        <taxon>Sphagnopsida</taxon>
        <taxon>Sphagnales</taxon>
        <taxon>Sphagnaceae</taxon>
        <taxon>Sphagnum</taxon>
    </lineage>
</organism>
<protein>
    <submittedName>
        <fullName evidence="1">Uncharacterized protein</fullName>
    </submittedName>
</protein>
<name>A0ABP0UBQ6_9BRYO</name>
<gene>
    <name evidence="1" type="ORF">CSSPTR1EN2_LOCUS13884</name>
</gene>
<sequence>MGELGLAFIKLAKFETRAGFTPAHAADAKCVATGAVKASIHWKYLQGLMKDMRKPRLRITAAARGGAITPNKRTRTWEKENHKALHLRLCGMDRCHEYSFSQQQQHLTTE</sequence>
<dbReference type="EMBL" id="OZ019894">
    <property type="protein sequence ID" value="CAK9217265.1"/>
    <property type="molecule type" value="Genomic_DNA"/>
</dbReference>
<accession>A0ABP0UBQ6</accession>
<keyword evidence="2" id="KW-1185">Reference proteome</keyword>
<evidence type="ECO:0000313" key="1">
    <source>
        <dbReference type="EMBL" id="CAK9217265.1"/>
    </source>
</evidence>
<evidence type="ECO:0000313" key="2">
    <source>
        <dbReference type="Proteomes" id="UP001497512"/>
    </source>
</evidence>
<reference evidence="1" key="1">
    <citation type="submission" date="2024-02" db="EMBL/GenBank/DDBJ databases">
        <authorList>
            <consortium name="ELIXIR-Norway"/>
            <consortium name="Elixir Norway"/>
        </authorList>
    </citation>
    <scope>NUCLEOTIDE SEQUENCE</scope>
</reference>
<proteinExistence type="predicted"/>
<dbReference type="Proteomes" id="UP001497512">
    <property type="component" value="Chromosome 2"/>
</dbReference>